<gene>
    <name evidence="2" type="ORF">BDU57DRAFT_501562</name>
</gene>
<dbReference type="AlphaFoldDB" id="A0A6A5QJJ4"/>
<dbReference type="EMBL" id="ML979137">
    <property type="protein sequence ID" value="KAF1914856.1"/>
    <property type="molecule type" value="Genomic_DNA"/>
</dbReference>
<proteinExistence type="predicted"/>
<evidence type="ECO:0000256" key="1">
    <source>
        <dbReference type="SAM" id="MobiDB-lite"/>
    </source>
</evidence>
<evidence type="ECO:0000313" key="3">
    <source>
        <dbReference type="Proteomes" id="UP000800096"/>
    </source>
</evidence>
<organism evidence="2 3">
    <name type="scientific">Ampelomyces quisqualis</name>
    <name type="common">Powdery mildew agent</name>
    <dbReference type="NCBI Taxonomy" id="50730"/>
    <lineage>
        <taxon>Eukaryota</taxon>
        <taxon>Fungi</taxon>
        <taxon>Dikarya</taxon>
        <taxon>Ascomycota</taxon>
        <taxon>Pezizomycotina</taxon>
        <taxon>Dothideomycetes</taxon>
        <taxon>Pleosporomycetidae</taxon>
        <taxon>Pleosporales</taxon>
        <taxon>Pleosporineae</taxon>
        <taxon>Phaeosphaeriaceae</taxon>
        <taxon>Ampelomyces</taxon>
    </lineage>
</organism>
<sequence length="364" mass="39269">MASSSNWSGGLHVKDPSPALSPSPEATPRQEPGRFTRGTSTEFGLRLANARNLRPDEAPLAPSPHHTAPIAVGSTAAPSASAAVSQSLLSSEMKFKPKYGGVKGSYTSPFDSGGKTPGGVHLPSSSTTVEEFEAKYGSGAGTARAASGGVGLDCNVSPAQPGRAISFAQMPAATFKGKGKGPAVSELKAAPRVPKDSSDRLLFLGPFVMVRKECNDKRDQQPGMKEFGDWLEAHMHESLHKVHERDEMLPEVVYTVKVPMTDTDWANYNQALAYFPDARDLHNLLTRGKEQLDQVTKVHEDTAGQLTWPRLTVPGWSLEEMLAAMVKQHSLGLPWDWGMPLGHHPELRAKEYGGSLKDYKPLPQ</sequence>
<dbReference type="OrthoDB" id="3676375at2759"/>
<dbReference type="Proteomes" id="UP000800096">
    <property type="component" value="Unassembled WGS sequence"/>
</dbReference>
<reference evidence="2" key="1">
    <citation type="journal article" date="2020" name="Stud. Mycol.">
        <title>101 Dothideomycetes genomes: a test case for predicting lifestyles and emergence of pathogens.</title>
        <authorList>
            <person name="Haridas S."/>
            <person name="Albert R."/>
            <person name="Binder M."/>
            <person name="Bloem J."/>
            <person name="Labutti K."/>
            <person name="Salamov A."/>
            <person name="Andreopoulos B."/>
            <person name="Baker S."/>
            <person name="Barry K."/>
            <person name="Bills G."/>
            <person name="Bluhm B."/>
            <person name="Cannon C."/>
            <person name="Castanera R."/>
            <person name="Culley D."/>
            <person name="Daum C."/>
            <person name="Ezra D."/>
            <person name="Gonzalez J."/>
            <person name="Henrissat B."/>
            <person name="Kuo A."/>
            <person name="Liang C."/>
            <person name="Lipzen A."/>
            <person name="Lutzoni F."/>
            <person name="Magnuson J."/>
            <person name="Mondo S."/>
            <person name="Nolan M."/>
            <person name="Ohm R."/>
            <person name="Pangilinan J."/>
            <person name="Park H.-J."/>
            <person name="Ramirez L."/>
            <person name="Alfaro M."/>
            <person name="Sun H."/>
            <person name="Tritt A."/>
            <person name="Yoshinaga Y."/>
            <person name="Zwiers L.-H."/>
            <person name="Turgeon B."/>
            <person name="Goodwin S."/>
            <person name="Spatafora J."/>
            <person name="Crous P."/>
            <person name="Grigoriev I."/>
        </authorList>
    </citation>
    <scope>NUCLEOTIDE SEQUENCE</scope>
    <source>
        <strain evidence="2">HMLAC05119</strain>
    </source>
</reference>
<evidence type="ECO:0000313" key="2">
    <source>
        <dbReference type="EMBL" id="KAF1914856.1"/>
    </source>
</evidence>
<keyword evidence="3" id="KW-1185">Reference proteome</keyword>
<feature type="region of interest" description="Disordered" evidence="1">
    <location>
        <begin position="1"/>
        <end position="74"/>
    </location>
</feature>
<protein>
    <submittedName>
        <fullName evidence="2">Uncharacterized protein</fullName>
    </submittedName>
</protein>
<name>A0A6A5QJJ4_AMPQU</name>
<accession>A0A6A5QJJ4</accession>